<dbReference type="Proteomes" id="UP000614610">
    <property type="component" value="Unassembled WGS sequence"/>
</dbReference>
<evidence type="ECO:0000313" key="20">
    <source>
        <dbReference type="EMBL" id="KAF3206445.1"/>
    </source>
</evidence>
<evidence type="ECO:0000256" key="11">
    <source>
        <dbReference type="ARBA" id="ARBA00023145"/>
    </source>
</evidence>
<dbReference type="GO" id="GO:0016485">
    <property type="term" value="P:protein processing"/>
    <property type="evidence" value="ECO:0007669"/>
    <property type="project" value="TreeGrafter"/>
</dbReference>
<dbReference type="SUPFAM" id="SSF52743">
    <property type="entry name" value="Subtilisin-like"/>
    <property type="match status" value="1"/>
</dbReference>
<dbReference type="InterPro" id="IPR034182">
    <property type="entry name" value="Kexin/furin"/>
</dbReference>
<dbReference type="PROSITE" id="PS00137">
    <property type="entry name" value="SUBTILASE_HIS"/>
    <property type="match status" value="1"/>
</dbReference>
<dbReference type="Proteomes" id="UP000479691">
    <property type="component" value="Unassembled WGS sequence"/>
</dbReference>
<evidence type="ECO:0000256" key="15">
    <source>
        <dbReference type="SAM" id="MobiDB-lite"/>
    </source>
</evidence>
<evidence type="ECO:0000256" key="10">
    <source>
        <dbReference type="ARBA" id="ARBA00023136"/>
    </source>
</evidence>
<feature type="domain" description="P/Homo B" evidence="18">
    <location>
        <begin position="500"/>
        <end position="635"/>
    </location>
</feature>
<dbReference type="InterPro" id="IPR023828">
    <property type="entry name" value="Peptidase_S8_Ser-AS"/>
</dbReference>
<evidence type="ECO:0000259" key="18">
    <source>
        <dbReference type="PROSITE" id="PS51829"/>
    </source>
</evidence>
<reference evidence="22 23" key="1">
    <citation type="submission" date="2019-06" db="EMBL/GenBank/DDBJ databases">
        <authorList>
            <person name="Palmer J.M."/>
        </authorList>
    </citation>
    <scope>NUCLEOTIDE SEQUENCE [LARGE SCALE GENOMIC DNA]</scope>
    <source>
        <strain evidence="21 22">TWF106</strain>
        <strain evidence="20">TWF679</strain>
        <strain evidence="19 23">TWF788</strain>
    </source>
</reference>
<keyword evidence="5 17" id="KW-0732">Signal</keyword>
<organism evidence="21 22">
    <name type="scientific">Orbilia oligospora</name>
    <name type="common">Nematode-trapping fungus</name>
    <name type="synonym">Arthrobotrys oligospora</name>
    <dbReference type="NCBI Taxonomy" id="2813651"/>
    <lineage>
        <taxon>Eukaryota</taxon>
        <taxon>Fungi</taxon>
        <taxon>Dikarya</taxon>
        <taxon>Ascomycota</taxon>
        <taxon>Pezizomycotina</taxon>
        <taxon>Orbiliomycetes</taxon>
        <taxon>Orbiliales</taxon>
        <taxon>Orbiliaceae</taxon>
        <taxon>Orbilia</taxon>
    </lineage>
</organism>
<dbReference type="PANTHER" id="PTHR42884:SF14">
    <property type="entry name" value="NEUROENDOCRINE CONVERTASE 1"/>
    <property type="match status" value="1"/>
</dbReference>
<dbReference type="PRINTS" id="PR00723">
    <property type="entry name" value="SUBTILISIN"/>
</dbReference>
<evidence type="ECO:0000256" key="2">
    <source>
        <dbReference type="ARBA" id="ARBA00005325"/>
    </source>
</evidence>
<dbReference type="PROSITE" id="PS51892">
    <property type="entry name" value="SUBTILASE"/>
    <property type="match status" value="1"/>
</dbReference>
<keyword evidence="3 14" id="KW-0645">Protease</keyword>
<evidence type="ECO:0000313" key="23">
    <source>
        <dbReference type="Proteomes" id="UP000479691"/>
    </source>
</evidence>
<comment type="caution">
    <text evidence="21">The sequence shown here is derived from an EMBL/GenBank/DDBJ whole genome shotgun (WGS) entry which is preliminary data.</text>
</comment>
<dbReference type="FunFam" id="2.60.120.260:FF:000026">
    <property type="entry name" value="proprotein convertase subtilisin/kexin type 7"/>
    <property type="match status" value="1"/>
</dbReference>
<evidence type="ECO:0000256" key="3">
    <source>
        <dbReference type="ARBA" id="ARBA00022670"/>
    </source>
</evidence>
<dbReference type="InterPro" id="IPR015500">
    <property type="entry name" value="Peptidase_S8_subtilisin-rel"/>
</dbReference>
<dbReference type="FunFam" id="3.40.50.200:FF:000005">
    <property type="entry name" value="Proprotein convertase subtilisin/kexin type 7"/>
    <property type="match status" value="1"/>
</dbReference>
<dbReference type="GO" id="GO:0005802">
    <property type="term" value="C:trans-Golgi network"/>
    <property type="evidence" value="ECO:0007669"/>
    <property type="project" value="TreeGrafter"/>
</dbReference>
<evidence type="ECO:0000256" key="4">
    <source>
        <dbReference type="ARBA" id="ARBA00022692"/>
    </source>
</evidence>
<dbReference type="GO" id="GO:0007323">
    <property type="term" value="P:peptide pheromone maturation"/>
    <property type="evidence" value="ECO:0007669"/>
    <property type="project" value="UniProtKB-ARBA"/>
</dbReference>
<keyword evidence="7 14" id="KW-0720">Serine protease</keyword>
<evidence type="ECO:0000256" key="7">
    <source>
        <dbReference type="ARBA" id="ARBA00022825"/>
    </source>
</evidence>
<dbReference type="Gene3D" id="3.40.50.200">
    <property type="entry name" value="Peptidase S8/S53 domain"/>
    <property type="match status" value="1"/>
</dbReference>
<evidence type="ECO:0000256" key="5">
    <source>
        <dbReference type="ARBA" id="ARBA00022729"/>
    </source>
</evidence>
<evidence type="ECO:0000313" key="21">
    <source>
        <dbReference type="EMBL" id="KAF3218797.1"/>
    </source>
</evidence>
<dbReference type="InterPro" id="IPR036852">
    <property type="entry name" value="Peptidase_S8/S53_dom_sf"/>
</dbReference>
<keyword evidence="12" id="KW-0325">Glycoprotein</keyword>
<dbReference type="AlphaFoldDB" id="A0A7C8V0X6"/>
<dbReference type="SUPFAM" id="SSF49785">
    <property type="entry name" value="Galactose-binding domain-like"/>
    <property type="match status" value="1"/>
</dbReference>
<dbReference type="OrthoDB" id="300641at2759"/>
<dbReference type="PROSITE" id="PS51829">
    <property type="entry name" value="P_HOMO_B"/>
    <property type="match status" value="1"/>
</dbReference>
<feature type="chain" id="PRO_5033586621" evidence="17">
    <location>
        <begin position="24"/>
        <end position="894"/>
    </location>
</feature>
<feature type="compositionally biased region" description="Low complexity" evidence="15">
    <location>
        <begin position="657"/>
        <end position="680"/>
    </location>
</feature>
<keyword evidence="6 14" id="KW-0378">Hydrolase</keyword>
<evidence type="ECO:0000256" key="12">
    <source>
        <dbReference type="ARBA" id="ARBA00023180"/>
    </source>
</evidence>
<name>A0A7C8V0X6_ORBOL</name>
<keyword evidence="8" id="KW-0106">Calcium</keyword>
<evidence type="ECO:0000313" key="19">
    <source>
        <dbReference type="EMBL" id="KAF3185020.1"/>
    </source>
</evidence>
<feature type="active site" description="Charge relay system" evidence="13 14">
    <location>
        <position position="213"/>
    </location>
</feature>
<evidence type="ECO:0000256" key="8">
    <source>
        <dbReference type="ARBA" id="ARBA00022837"/>
    </source>
</evidence>
<dbReference type="Proteomes" id="UP000472727">
    <property type="component" value="Unassembled WGS sequence"/>
</dbReference>
<feature type="compositionally biased region" description="Low complexity" evidence="15">
    <location>
        <begin position="700"/>
        <end position="739"/>
    </location>
</feature>
<feature type="active site" description="Charge relay system" evidence="13 14">
    <location>
        <position position="424"/>
    </location>
</feature>
<dbReference type="InterPro" id="IPR002884">
    <property type="entry name" value="P_dom"/>
</dbReference>
<evidence type="ECO:0000256" key="17">
    <source>
        <dbReference type="SAM" id="SignalP"/>
    </source>
</evidence>
<evidence type="ECO:0000256" key="14">
    <source>
        <dbReference type="PROSITE-ProRule" id="PRU01240"/>
    </source>
</evidence>
<dbReference type="PANTHER" id="PTHR42884">
    <property type="entry name" value="PROPROTEIN CONVERTASE SUBTILISIN/KEXIN-RELATED"/>
    <property type="match status" value="1"/>
</dbReference>
<comment type="subcellular location">
    <subcellularLocation>
        <location evidence="1">Membrane</location>
    </subcellularLocation>
</comment>
<feature type="compositionally biased region" description="Acidic residues" evidence="15">
    <location>
        <begin position="866"/>
        <end position="879"/>
    </location>
</feature>
<feature type="signal peptide" evidence="17">
    <location>
        <begin position="1"/>
        <end position="23"/>
    </location>
</feature>
<dbReference type="EMBL" id="WIWS01000039">
    <property type="protein sequence ID" value="KAF3218797.1"/>
    <property type="molecule type" value="Genomic_DNA"/>
</dbReference>
<evidence type="ECO:0000313" key="22">
    <source>
        <dbReference type="Proteomes" id="UP000472727"/>
    </source>
</evidence>
<evidence type="ECO:0000256" key="13">
    <source>
        <dbReference type="PIRSR" id="PIRSR615500-1"/>
    </source>
</evidence>
<dbReference type="InterPro" id="IPR000209">
    <property type="entry name" value="Peptidase_S8/S53_dom"/>
</dbReference>
<feature type="region of interest" description="Disordered" evidence="15">
    <location>
        <begin position="639"/>
        <end position="741"/>
    </location>
</feature>
<feature type="transmembrane region" description="Helical" evidence="16">
    <location>
        <begin position="762"/>
        <end position="784"/>
    </location>
</feature>
<accession>A0A7C8V0X6</accession>
<feature type="active site" description="Charge relay system" evidence="13 14">
    <location>
        <position position="251"/>
    </location>
</feature>
<dbReference type="EMBL" id="JAABOE010000022">
    <property type="protein sequence ID" value="KAF3185020.1"/>
    <property type="molecule type" value="Genomic_DNA"/>
</dbReference>
<dbReference type="EMBL" id="WIWT01000058">
    <property type="protein sequence ID" value="KAF3206445.1"/>
    <property type="molecule type" value="Genomic_DNA"/>
</dbReference>
<gene>
    <name evidence="21" type="primary">KEX2</name>
    <name evidence="21" type="ORF">TWF106_007321</name>
    <name evidence="20" type="ORF">TWF679_008749</name>
    <name evidence="19" type="ORF">TWF788_004847</name>
</gene>
<feature type="region of interest" description="Disordered" evidence="15">
    <location>
        <begin position="806"/>
        <end position="894"/>
    </location>
</feature>
<keyword evidence="9 16" id="KW-1133">Transmembrane helix</keyword>
<dbReference type="Pfam" id="PF00082">
    <property type="entry name" value="Peptidase_S8"/>
    <property type="match status" value="1"/>
</dbReference>
<comment type="similarity">
    <text evidence="2">Belongs to the peptidase S8 family. Furin subfamily.</text>
</comment>
<dbReference type="PROSITE" id="PS00138">
    <property type="entry name" value="SUBTILASE_SER"/>
    <property type="match status" value="1"/>
</dbReference>
<evidence type="ECO:0000256" key="1">
    <source>
        <dbReference type="ARBA" id="ARBA00004370"/>
    </source>
</evidence>
<dbReference type="Gene3D" id="2.60.120.260">
    <property type="entry name" value="Galactose-binding domain-like"/>
    <property type="match status" value="1"/>
</dbReference>
<proteinExistence type="inferred from homology"/>
<protein>
    <submittedName>
        <fullName evidence="21">Pheromone processing endoprotease</fullName>
    </submittedName>
</protein>
<evidence type="ECO:0000256" key="9">
    <source>
        <dbReference type="ARBA" id="ARBA00022989"/>
    </source>
</evidence>
<evidence type="ECO:0000256" key="6">
    <source>
        <dbReference type="ARBA" id="ARBA00022801"/>
    </source>
</evidence>
<evidence type="ECO:0000256" key="16">
    <source>
        <dbReference type="SAM" id="Phobius"/>
    </source>
</evidence>
<dbReference type="GO" id="GO:0000139">
    <property type="term" value="C:Golgi membrane"/>
    <property type="evidence" value="ECO:0007669"/>
    <property type="project" value="TreeGrafter"/>
</dbReference>
<keyword evidence="4 16" id="KW-0812">Transmembrane</keyword>
<dbReference type="Pfam" id="PF01483">
    <property type="entry name" value="P_proprotein"/>
    <property type="match status" value="1"/>
</dbReference>
<dbReference type="GO" id="GO:0004252">
    <property type="term" value="F:serine-type endopeptidase activity"/>
    <property type="evidence" value="ECO:0007669"/>
    <property type="project" value="UniProtKB-UniRule"/>
</dbReference>
<keyword evidence="11" id="KW-0865">Zymogen</keyword>
<feature type="region of interest" description="Disordered" evidence="15">
    <location>
        <begin position="114"/>
        <end position="155"/>
    </location>
</feature>
<sequence length="894" mass="97311">MKSLPWLLYVAAQASTLVHPTLAHFTPRDYDAYDYYALHLRSTSSPHDIAKRLGIEYVEPIGRLDDHHLFRVRKRDEDVVETQLRRLRLRKRDELSAEEAELTRAVRFSEKQKLKKLVKRTPPKLTSRDTHEKGSGSSSEVASGPGDNKFNSDDPSGVKGLFTTLVDTLKINDPIFKDQWHLINTREIGHDVNVGKLWLDGIFGENATVAIVDDGLDFKSHDLAENYFKEGSWDFNDPGPDPLPRLSDDRHGTRCAGEVAAARNDVCGVGVAYKAKVAGIRILSKSITDADEAVALNYAYEKNNIYSCSWGPPDDGVAMDAPGILIKKAIQQGVQKGRDGKGSIFVFASGNGAANGDNCNFDGYTNSIYSITVGAIDRAGAHPYYSEECSANLVVTYSSGSGTDAIHTTDVGVNSCYTMHGGTSAAAPLAAGIFALVVSVRPDLTWRDMQYLCVEAAVPVNEQDPDWETTTIGKKFNHKYGYGKIDAVKLVEAAKDWKLVKPQAWFHSAMLHVDRAIPEGDKGLSTTIEITKEHLENANLQRLEHVTVTMDLNHTRRGDLDVDLISPNGLVSKIAAQRPKDSSTEGYKEWTFMTVKHWGESGIGKWTIVVKDTVHPENRGTLNWWRLNLWGEAINGQKQRLHPLPGDDDDENDPSKAVHSTSTVGAVTTSVSVTSKAPVSGNPSDHPERPIKTKTSTSVEPSPTTQDSSSSSSSSSSSTATAAEASDSAAATDTATSTAEPERAGFIPSFFPTFGVSAATQAWIYGAIGFILVFACALGGFLFWQRKKHQANKGAMDDYEFARLAGGGDDDEAAEGLTGGGRRSKRNQRGRDLYDAFGESDEEDMGAGRAFGDDDDDDEKHHVIGEDSDDEVDSGESYEDVPSVRPGGSGTRIL</sequence>
<dbReference type="CDD" id="cd04059">
    <property type="entry name" value="Peptidases_S8_Protein_convertases_Kexins_Furin-like"/>
    <property type="match status" value="1"/>
</dbReference>
<dbReference type="InterPro" id="IPR022398">
    <property type="entry name" value="Peptidase_S8_His-AS"/>
</dbReference>
<dbReference type="InterPro" id="IPR008979">
    <property type="entry name" value="Galactose-bd-like_sf"/>
</dbReference>
<keyword evidence="10 16" id="KW-0472">Membrane</keyword>